<evidence type="ECO:0000313" key="4">
    <source>
        <dbReference type="EMBL" id="CAJ1372248.1"/>
    </source>
</evidence>
<comment type="caution">
    <text evidence="4">The sequence shown here is derived from an EMBL/GenBank/DDBJ whole genome shotgun (WGS) entry which is preliminary data.</text>
</comment>
<evidence type="ECO:0000259" key="3">
    <source>
        <dbReference type="SMART" id="SM00360"/>
    </source>
</evidence>
<dbReference type="InterPro" id="IPR012677">
    <property type="entry name" value="Nucleotide-bd_a/b_plait_sf"/>
</dbReference>
<accession>A0AA36HN95</accession>
<keyword evidence="5" id="KW-1185">Reference proteome</keyword>
<organism evidence="4 5">
    <name type="scientific">Effrenium voratum</name>
    <dbReference type="NCBI Taxonomy" id="2562239"/>
    <lineage>
        <taxon>Eukaryota</taxon>
        <taxon>Sar</taxon>
        <taxon>Alveolata</taxon>
        <taxon>Dinophyceae</taxon>
        <taxon>Suessiales</taxon>
        <taxon>Symbiodiniaceae</taxon>
        <taxon>Effrenium</taxon>
    </lineage>
</organism>
<evidence type="ECO:0000256" key="1">
    <source>
        <dbReference type="ARBA" id="ARBA00022737"/>
    </source>
</evidence>
<dbReference type="AlphaFoldDB" id="A0AA36HN95"/>
<dbReference type="SMART" id="SM00360">
    <property type="entry name" value="RRM"/>
    <property type="match status" value="1"/>
</dbReference>
<sequence length="304" mass="34134">MGGGMTEEKEQLVTQVKQIQRSQEDGKVKWEEFCSVLRTGNRDPARHTAQALRMFLEGYARGEMPQTPIYSQVLRLRGVPFQSEMSDVVAFLADFNIDASNIVIARGPDGKKTGEAYVTMPSVEIAEHALQVKQKQEIHGRYIELFRACEEDRDQARVYHDAYLRPGPTGGNDGGTGKEALVAEVKHVQRSSEEGRAKWERFCDALRNGNRDPSRHTCETLQAFTQAYRSGQDMDMVAMFICKDSRVLRLRGVPFQGGVPDVLAFLAEFSVQEPDILFIKKPDGRPTGEAFVSFQSPELAQRAM</sequence>
<gene>
    <name evidence="4" type="ORF">EVOR1521_LOCUS2369</name>
</gene>
<feature type="domain" description="RRM" evidence="3">
    <location>
        <begin position="73"/>
        <end position="146"/>
    </location>
</feature>
<reference evidence="4" key="1">
    <citation type="submission" date="2023-08" db="EMBL/GenBank/DDBJ databases">
        <authorList>
            <person name="Chen Y."/>
            <person name="Shah S."/>
            <person name="Dougan E. K."/>
            <person name="Thang M."/>
            <person name="Chan C."/>
        </authorList>
    </citation>
    <scope>NUCLEOTIDE SEQUENCE</scope>
</reference>
<keyword evidence="2" id="KW-0694">RNA-binding</keyword>
<evidence type="ECO:0000313" key="5">
    <source>
        <dbReference type="Proteomes" id="UP001178507"/>
    </source>
</evidence>
<dbReference type="InterPro" id="IPR000504">
    <property type="entry name" value="RRM_dom"/>
</dbReference>
<dbReference type="EMBL" id="CAUJNA010000124">
    <property type="protein sequence ID" value="CAJ1372248.1"/>
    <property type="molecule type" value="Genomic_DNA"/>
</dbReference>
<protein>
    <recommendedName>
        <fullName evidence="3">RRM domain-containing protein</fullName>
    </recommendedName>
</protein>
<dbReference type="CDD" id="cd12254">
    <property type="entry name" value="RRM_hnRNPH_ESRPs_RBM12_like"/>
    <property type="match status" value="1"/>
</dbReference>
<dbReference type="InterPro" id="IPR050666">
    <property type="entry name" value="ESRP"/>
</dbReference>
<keyword evidence="1" id="KW-0677">Repeat</keyword>
<dbReference type="Proteomes" id="UP001178507">
    <property type="component" value="Unassembled WGS sequence"/>
</dbReference>
<name>A0AA36HN95_9DINO</name>
<dbReference type="Gene3D" id="3.30.70.330">
    <property type="match status" value="2"/>
</dbReference>
<dbReference type="SUPFAM" id="SSF54928">
    <property type="entry name" value="RNA-binding domain, RBD"/>
    <property type="match status" value="1"/>
</dbReference>
<dbReference type="GO" id="GO:0003723">
    <property type="term" value="F:RNA binding"/>
    <property type="evidence" value="ECO:0007669"/>
    <property type="project" value="UniProtKB-KW"/>
</dbReference>
<dbReference type="InterPro" id="IPR035979">
    <property type="entry name" value="RBD_domain_sf"/>
</dbReference>
<proteinExistence type="predicted"/>
<feature type="non-terminal residue" evidence="4">
    <location>
        <position position="304"/>
    </location>
</feature>
<dbReference type="PANTHER" id="PTHR13976">
    <property type="entry name" value="HETEROGENEOUS NUCLEAR RIBONUCLEOPROTEIN-RELATED"/>
    <property type="match status" value="1"/>
</dbReference>
<evidence type="ECO:0000256" key="2">
    <source>
        <dbReference type="ARBA" id="ARBA00022884"/>
    </source>
</evidence>